<reference evidence="2 3" key="1">
    <citation type="journal article" date="2018" name="Mol. Biol. Evol.">
        <title>Analysis of the draft genome of the red seaweed Gracilariopsis chorda provides insights into genome size evolution in Rhodophyta.</title>
        <authorList>
            <person name="Lee J."/>
            <person name="Yang E.C."/>
            <person name="Graf L."/>
            <person name="Yang J.H."/>
            <person name="Qiu H."/>
            <person name="Zel Zion U."/>
            <person name="Chan C.X."/>
            <person name="Stephens T.G."/>
            <person name="Weber A.P.M."/>
            <person name="Boo G.H."/>
            <person name="Boo S.M."/>
            <person name="Kim K.M."/>
            <person name="Shin Y."/>
            <person name="Jung M."/>
            <person name="Lee S.J."/>
            <person name="Yim H.S."/>
            <person name="Lee J.H."/>
            <person name="Bhattacharya D."/>
            <person name="Yoon H.S."/>
        </authorList>
    </citation>
    <scope>NUCLEOTIDE SEQUENCE [LARGE SCALE GENOMIC DNA]</scope>
    <source>
        <strain evidence="2 3">SKKU-2015</strain>
        <tissue evidence="2">Whole body</tissue>
    </source>
</reference>
<dbReference type="EMBL" id="NBIV01000109">
    <property type="protein sequence ID" value="PXF43845.1"/>
    <property type="molecule type" value="Genomic_DNA"/>
</dbReference>
<feature type="compositionally biased region" description="Basic and acidic residues" evidence="1">
    <location>
        <begin position="15"/>
        <end position="26"/>
    </location>
</feature>
<keyword evidence="3" id="KW-1185">Reference proteome</keyword>
<evidence type="ECO:0000313" key="3">
    <source>
        <dbReference type="Proteomes" id="UP000247409"/>
    </source>
</evidence>
<proteinExistence type="predicted"/>
<evidence type="ECO:0000313" key="2">
    <source>
        <dbReference type="EMBL" id="PXF43845.1"/>
    </source>
</evidence>
<evidence type="ECO:0000256" key="1">
    <source>
        <dbReference type="SAM" id="MobiDB-lite"/>
    </source>
</evidence>
<feature type="compositionally biased region" description="Polar residues" evidence="1">
    <location>
        <begin position="1"/>
        <end position="14"/>
    </location>
</feature>
<name>A0A2V3IP34_9FLOR</name>
<feature type="region of interest" description="Disordered" evidence="1">
    <location>
        <begin position="1"/>
        <end position="26"/>
    </location>
</feature>
<comment type="caution">
    <text evidence="2">The sequence shown here is derived from an EMBL/GenBank/DDBJ whole genome shotgun (WGS) entry which is preliminary data.</text>
</comment>
<sequence>MQEQVELQKAQSATTDKKLSQSEEESKLLDDVLDILDR</sequence>
<gene>
    <name evidence="2" type="ORF">BWQ96_06391</name>
</gene>
<dbReference type="AlphaFoldDB" id="A0A2V3IP34"/>
<organism evidence="2 3">
    <name type="scientific">Gracilariopsis chorda</name>
    <dbReference type="NCBI Taxonomy" id="448386"/>
    <lineage>
        <taxon>Eukaryota</taxon>
        <taxon>Rhodophyta</taxon>
        <taxon>Florideophyceae</taxon>
        <taxon>Rhodymeniophycidae</taxon>
        <taxon>Gracilariales</taxon>
        <taxon>Gracilariaceae</taxon>
        <taxon>Gracilariopsis</taxon>
    </lineage>
</organism>
<protein>
    <submittedName>
        <fullName evidence="2">Uncharacterized protein</fullName>
    </submittedName>
</protein>
<dbReference type="Proteomes" id="UP000247409">
    <property type="component" value="Unassembled WGS sequence"/>
</dbReference>
<accession>A0A2V3IP34</accession>